<evidence type="ECO:0000256" key="1">
    <source>
        <dbReference type="ARBA" id="ARBA00023186"/>
    </source>
</evidence>
<keyword evidence="3" id="KW-1185">Reference proteome</keyword>
<dbReference type="PANTHER" id="PTHR34227:SF1">
    <property type="entry name" value="DIMETHYL SULFOXIDE REDUCTASE CHAPERONE-RELATED"/>
    <property type="match status" value="1"/>
</dbReference>
<dbReference type="EMBL" id="JANQAO010000003">
    <property type="protein sequence ID" value="MDM5147978.1"/>
    <property type="molecule type" value="Genomic_DNA"/>
</dbReference>
<keyword evidence="1" id="KW-0143">Chaperone</keyword>
<dbReference type="SUPFAM" id="SSF89155">
    <property type="entry name" value="TorD-like"/>
    <property type="match status" value="1"/>
</dbReference>
<protein>
    <submittedName>
        <fullName evidence="2">Molecular chaperone TorD family protein</fullName>
    </submittedName>
</protein>
<evidence type="ECO:0000313" key="2">
    <source>
        <dbReference type="EMBL" id="MDM5147978.1"/>
    </source>
</evidence>
<dbReference type="Proteomes" id="UP001168167">
    <property type="component" value="Unassembled WGS sequence"/>
</dbReference>
<dbReference type="InterPro" id="IPR036411">
    <property type="entry name" value="TorD-like_sf"/>
</dbReference>
<dbReference type="InterPro" id="IPR020945">
    <property type="entry name" value="DMSO/NO3_reduct_chaperone"/>
</dbReference>
<organism evidence="2 3">
    <name type="scientific">Candidatus Doriopsillibacter californiensis</name>
    <dbReference type="NCBI Taxonomy" id="2970740"/>
    <lineage>
        <taxon>Bacteria</taxon>
        <taxon>Pseudomonadati</taxon>
        <taxon>Pseudomonadota</taxon>
        <taxon>Gammaproteobacteria</taxon>
        <taxon>Candidatus Tethybacterales</taxon>
        <taxon>Candidatus Persebacteraceae</taxon>
        <taxon>Candidatus Doriopsillibacter</taxon>
    </lineage>
</organism>
<reference evidence="2" key="1">
    <citation type="submission" date="2022-08" db="EMBL/GenBank/DDBJ databases">
        <authorList>
            <person name="Dzunkova M."/>
            <person name="La Clair J."/>
            <person name="Tyml T."/>
            <person name="Doud D."/>
            <person name="Schulz F."/>
            <person name="Piquer S."/>
            <person name="Porcel Sanchis D."/>
            <person name="Osborn A."/>
            <person name="Robinson D."/>
            <person name="Louie K.B."/>
            <person name="Bowen B.P."/>
            <person name="Bowers R."/>
            <person name="Lee J."/>
            <person name="Arnau Llombart V."/>
            <person name="Diaz Villanueva W."/>
            <person name="Gosliner T."/>
            <person name="Northen T."/>
            <person name="Cheng J.-F."/>
            <person name="Burkart M.D."/>
            <person name="Woyke T."/>
        </authorList>
    </citation>
    <scope>NUCLEOTIDE SEQUENCE</scope>
    <source>
        <strain evidence="2">Df01</strain>
    </source>
</reference>
<dbReference type="InterPro" id="IPR050289">
    <property type="entry name" value="TorD/DmsD_chaperones"/>
</dbReference>
<comment type="caution">
    <text evidence="2">The sequence shown here is derived from an EMBL/GenBank/DDBJ whole genome shotgun (WGS) entry which is preliminary data.</text>
</comment>
<sequence>MSEEGARANSYALLAAVLRAPPDLSLLNDIATLPKPEANDDCAKTLSALIVAATTDENLADDYHELFIGLGRGKVVPYGSWHITGSMMEKPLVLLRNDLDMLGITRQKNVVEPEDHAAVLCELMALLCAESRPDAFARQKKIFDAHLSKWIEIFFEDVSAQAASDFYRAAGNFGTALMHFEKRYFSMPI</sequence>
<dbReference type="PANTHER" id="PTHR34227">
    <property type="entry name" value="CHAPERONE PROTEIN YCDY"/>
    <property type="match status" value="1"/>
</dbReference>
<dbReference type="Gene3D" id="1.10.3480.10">
    <property type="entry name" value="TorD-like"/>
    <property type="match status" value="1"/>
</dbReference>
<name>A0ABT7QN70_9GAMM</name>
<proteinExistence type="predicted"/>
<accession>A0ABT7QN70</accession>
<gene>
    <name evidence="2" type="ORF">NQX30_06305</name>
</gene>
<dbReference type="Pfam" id="PF02613">
    <property type="entry name" value="Nitrate_red_del"/>
    <property type="match status" value="1"/>
</dbReference>
<reference evidence="2" key="2">
    <citation type="journal article" date="2023" name="Microbiome">
        <title>Synthase-selected sorting approach identifies a beta-lactone synthase in a nudibranch symbiotic bacterium.</title>
        <authorList>
            <person name="Dzunkova M."/>
            <person name="La Clair J.J."/>
            <person name="Tyml T."/>
            <person name="Doud D."/>
            <person name="Schulz F."/>
            <person name="Piquer-Esteban S."/>
            <person name="Porcel Sanchis D."/>
            <person name="Osborn A."/>
            <person name="Robinson D."/>
            <person name="Louie K.B."/>
            <person name="Bowen B.P."/>
            <person name="Bowers R.M."/>
            <person name="Lee J."/>
            <person name="Arnau V."/>
            <person name="Diaz-Villanueva W."/>
            <person name="Stepanauskas R."/>
            <person name="Gosliner T."/>
            <person name="Date S.V."/>
            <person name="Northen T.R."/>
            <person name="Cheng J.F."/>
            <person name="Burkart M.D."/>
            <person name="Woyke T."/>
        </authorList>
    </citation>
    <scope>NUCLEOTIDE SEQUENCE</scope>
    <source>
        <strain evidence="2">Df01</strain>
    </source>
</reference>
<evidence type="ECO:0000313" key="3">
    <source>
        <dbReference type="Proteomes" id="UP001168167"/>
    </source>
</evidence>